<feature type="compositionally biased region" description="Basic and acidic residues" evidence="1">
    <location>
        <begin position="436"/>
        <end position="451"/>
    </location>
</feature>
<feature type="compositionally biased region" description="Polar residues" evidence="1">
    <location>
        <begin position="133"/>
        <end position="144"/>
    </location>
</feature>
<feature type="compositionally biased region" description="Basic and acidic residues" evidence="1">
    <location>
        <begin position="115"/>
        <end position="131"/>
    </location>
</feature>
<feature type="compositionally biased region" description="Polar residues" evidence="1">
    <location>
        <begin position="76"/>
        <end position="87"/>
    </location>
</feature>
<name>A0A7J7C952_TRIWF</name>
<protein>
    <recommendedName>
        <fullName evidence="2">GBF-interacting protein 1 N-terminal domain-containing protein</fullName>
    </recommendedName>
</protein>
<dbReference type="InterPro" id="IPR009719">
    <property type="entry name" value="GIP1_N"/>
</dbReference>
<feature type="region of interest" description="Disordered" evidence="1">
    <location>
        <begin position="743"/>
        <end position="767"/>
    </location>
</feature>
<dbReference type="Pfam" id="PF06972">
    <property type="entry name" value="GIP1_N"/>
    <property type="match status" value="1"/>
</dbReference>
<feature type="domain" description="GBF-interacting protein 1 N-terminal" evidence="2">
    <location>
        <begin position="13"/>
        <end position="73"/>
    </location>
</feature>
<proteinExistence type="predicted"/>
<dbReference type="InterPro" id="IPR044277">
    <property type="entry name" value="GIP1"/>
</dbReference>
<dbReference type="PANTHER" id="PTHR46775:SF2">
    <property type="entry name" value="GBF-INTERACTING PROTEIN 1-LIKE"/>
    <property type="match status" value="1"/>
</dbReference>
<organism evidence="3 4">
    <name type="scientific">Tripterygium wilfordii</name>
    <name type="common">Thunder God vine</name>
    <dbReference type="NCBI Taxonomy" id="458696"/>
    <lineage>
        <taxon>Eukaryota</taxon>
        <taxon>Viridiplantae</taxon>
        <taxon>Streptophyta</taxon>
        <taxon>Embryophyta</taxon>
        <taxon>Tracheophyta</taxon>
        <taxon>Spermatophyta</taxon>
        <taxon>Magnoliopsida</taxon>
        <taxon>eudicotyledons</taxon>
        <taxon>Gunneridae</taxon>
        <taxon>Pentapetalae</taxon>
        <taxon>rosids</taxon>
        <taxon>fabids</taxon>
        <taxon>Celastrales</taxon>
        <taxon>Celastraceae</taxon>
        <taxon>Tripterygium</taxon>
    </lineage>
</organism>
<feature type="compositionally biased region" description="Polar residues" evidence="1">
    <location>
        <begin position="751"/>
        <end position="767"/>
    </location>
</feature>
<accession>A0A7J7C952</accession>
<keyword evidence="4" id="KW-1185">Reference proteome</keyword>
<feature type="compositionally biased region" description="Low complexity" evidence="1">
    <location>
        <begin position="145"/>
        <end position="162"/>
    </location>
</feature>
<feature type="compositionally biased region" description="Low complexity" evidence="1">
    <location>
        <begin position="216"/>
        <end position="231"/>
    </location>
</feature>
<evidence type="ECO:0000256" key="1">
    <source>
        <dbReference type="SAM" id="MobiDB-lite"/>
    </source>
</evidence>
<feature type="region of interest" description="Disordered" evidence="1">
    <location>
        <begin position="412"/>
        <end position="490"/>
    </location>
</feature>
<feature type="compositionally biased region" description="Polar residues" evidence="1">
    <location>
        <begin position="262"/>
        <end position="274"/>
    </location>
</feature>
<sequence length="767" mass="81421">MSGGRVGGGRVAIPESTRKTIKSIREITGKNHSDDEIYAVLEECSMDPNEAIQKLFYLDPFHVVKSKRDRRKENLNRTPENSRSTQRLQERGMRVGRGNYSSNYISNGFGGGKNESSRKENGVNHVSERGSQKMHNNGASHMTDSSTVLSNGSSLLNGSSSPPSVPQLSAGPVIDVGKESSAADENNSGKTPLPLVVNVEIPLSASISSSDLLLTSTSPASASGGYSSASDPVLEPSLSGNTGTLSKIKHEVGSRQKVAEQNHIQGSKLATSDVGSELPKNSHKTTSPTDNYRHMEKEPGKTIAVEKNQWPESSHFTSSAALEHSMAPRTSGCDGQLLDLKAVVSSEVTPAKGDSKLSPGPGVLDGRHVTFPSHFKVPEALISGLTFGSLDTELGLGTKDIDGANSDINCSLTTNSSQGSDETVSPSKQNTSSNARADKFDSPHTYHDGLDKIPSGEGNVTSNADSKDDQTKEEMPSLPEGHQNPTFLFTPNYSFGIMPPMPGSQLVRFENPDTQAENPLVSSSASQTPPLQNSIATALQPLPFFRQPYPPNYFPYGPYFSPFLMPPMHQFLGHNGFPQQPSTGNVYLPPAAAAPGVKLPLPQLKPGTGSGNPSPIGFPSIYGAYPTSPIGFNPAPAVTSESSAANEDLSTSQMRENHVFSSQQLGEEGSGVWIHAPSQDISSLQVNPLYSLPQNGQIAFSPAQASHSTFAGIYQPSLTMTAPSTVNPLLQPSQAVAATVEPVGPAPGAYQQPSQLAHVNWNPSYTE</sequence>
<dbReference type="PANTHER" id="PTHR46775">
    <property type="entry name" value="FLOCCULATION PROTEIN (DUF1296)"/>
    <property type="match status" value="1"/>
</dbReference>
<dbReference type="AlphaFoldDB" id="A0A7J7C952"/>
<evidence type="ECO:0000313" key="4">
    <source>
        <dbReference type="Proteomes" id="UP000593562"/>
    </source>
</evidence>
<comment type="caution">
    <text evidence="3">The sequence shown here is derived from an EMBL/GenBank/DDBJ whole genome shotgun (WGS) entry which is preliminary data.</text>
</comment>
<evidence type="ECO:0000313" key="3">
    <source>
        <dbReference type="EMBL" id="KAF5730455.1"/>
    </source>
</evidence>
<dbReference type="SUPFAM" id="SSF46934">
    <property type="entry name" value="UBA-like"/>
    <property type="match status" value="1"/>
</dbReference>
<dbReference type="InterPro" id="IPR009060">
    <property type="entry name" value="UBA-like_sf"/>
</dbReference>
<dbReference type="GO" id="GO:0051082">
    <property type="term" value="F:unfolded protein binding"/>
    <property type="evidence" value="ECO:0007669"/>
    <property type="project" value="TreeGrafter"/>
</dbReference>
<dbReference type="EMBL" id="JAAARO010000019">
    <property type="protein sequence ID" value="KAF5730455.1"/>
    <property type="molecule type" value="Genomic_DNA"/>
</dbReference>
<dbReference type="InParanoid" id="A0A7J7C952"/>
<feature type="region of interest" description="Disordered" evidence="1">
    <location>
        <begin position="216"/>
        <end position="295"/>
    </location>
</feature>
<gene>
    <name evidence="3" type="ORF">HS088_TW19G00044</name>
</gene>
<dbReference type="Proteomes" id="UP000593562">
    <property type="component" value="Unassembled WGS sequence"/>
</dbReference>
<feature type="compositionally biased region" description="Basic and acidic residues" evidence="1">
    <location>
        <begin position="465"/>
        <end position="475"/>
    </location>
</feature>
<evidence type="ECO:0000259" key="2">
    <source>
        <dbReference type="Pfam" id="PF06972"/>
    </source>
</evidence>
<feature type="compositionally biased region" description="Basic and acidic residues" evidence="1">
    <location>
        <begin position="248"/>
        <end position="260"/>
    </location>
</feature>
<reference evidence="3 4" key="1">
    <citation type="journal article" date="2020" name="Nat. Commun.">
        <title>Genome of Tripterygium wilfordii and identification of cytochrome P450 involved in triptolide biosynthesis.</title>
        <authorList>
            <person name="Tu L."/>
            <person name="Su P."/>
            <person name="Zhang Z."/>
            <person name="Gao L."/>
            <person name="Wang J."/>
            <person name="Hu T."/>
            <person name="Zhou J."/>
            <person name="Zhang Y."/>
            <person name="Zhao Y."/>
            <person name="Liu Y."/>
            <person name="Song Y."/>
            <person name="Tong Y."/>
            <person name="Lu Y."/>
            <person name="Yang J."/>
            <person name="Xu C."/>
            <person name="Jia M."/>
            <person name="Peters R.J."/>
            <person name="Huang L."/>
            <person name="Gao W."/>
        </authorList>
    </citation>
    <scope>NUCLEOTIDE SEQUENCE [LARGE SCALE GENOMIC DNA]</scope>
    <source>
        <strain evidence="4">cv. XIE 37</strain>
        <tissue evidence="3">Leaf</tissue>
    </source>
</reference>
<feature type="region of interest" description="Disordered" evidence="1">
    <location>
        <begin position="69"/>
        <end position="172"/>
    </location>
</feature>
<dbReference type="GO" id="GO:0005634">
    <property type="term" value="C:nucleus"/>
    <property type="evidence" value="ECO:0007669"/>
    <property type="project" value="TreeGrafter"/>
</dbReference>
<feature type="compositionally biased region" description="Polar residues" evidence="1">
    <location>
        <begin position="412"/>
        <end position="435"/>
    </location>
</feature>